<comment type="caution">
    <text evidence="1">The sequence shown here is derived from an EMBL/GenBank/DDBJ whole genome shotgun (WGS) entry which is preliminary data.</text>
</comment>
<proteinExistence type="predicted"/>
<dbReference type="Pfam" id="PF11013">
    <property type="entry name" value="DUF2851"/>
    <property type="match status" value="1"/>
</dbReference>
<dbReference type="EMBL" id="BARV01029936">
    <property type="protein sequence ID" value="GAI35663.1"/>
    <property type="molecule type" value="Genomic_DNA"/>
</dbReference>
<evidence type="ECO:0000313" key="1">
    <source>
        <dbReference type="EMBL" id="GAI35663.1"/>
    </source>
</evidence>
<evidence type="ECO:0008006" key="2">
    <source>
        <dbReference type="Google" id="ProtNLM"/>
    </source>
</evidence>
<organism evidence="1">
    <name type="scientific">marine sediment metagenome</name>
    <dbReference type="NCBI Taxonomy" id="412755"/>
    <lineage>
        <taxon>unclassified sequences</taxon>
        <taxon>metagenomes</taxon>
        <taxon>ecological metagenomes</taxon>
    </lineage>
</organism>
<dbReference type="InterPro" id="IPR021272">
    <property type="entry name" value="DUF2851"/>
</dbReference>
<reference evidence="1" key="1">
    <citation type="journal article" date="2014" name="Front. Microbiol.">
        <title>High frequency of phylogenetically diverse reductive dehalogenase-homologous genes in deep subseafloor sedimentary metagenomes.</title>
        <authorList>
            <person name="Kawai M."/>
            <person name="Futagami T."/>
            <person name="Toyoda A."/>
            <person name="Takaki Y."/>
            <person name="Nishi S."/>
            <person name="Hori S."/>
            <person name="Arai W."/>
            <person name="Tsubouchi T."/>
            <person name="Morono Y."/>
            <person name="Uchiyama I."/>
            <person name="Ito T."/>
            <person name="Fujiyama A."/>
            <person name="Inagaki F."/>
            <person name="Takami H."/>
        </authorList>
    </citation>
    <scope>NUCLEOTIDE SEQUENCE</scope>
    <source>
        <strain evidence="1">Expedition CK06-06</strain>
    </source>
</reference>
<feature type="non-terminal residue" evidence="1">
    <location>
        <position position="223"/>
    </location>
</feature>
<name>X1MWK5_9ZZZZ</name>
<accession>X1MWK5</accession>
<gene>
    <name evidence="1" type="ORF">S06H3_47643</name>
</gene>
<dbReference type="AlphaFoldDB" id="X1MWK5"/>
<sequence length="223" mass="25346">MWPQLLGRELITEGGERIKLIYPGRVNGDSGPDFRDAIITIDESNLVKGDVEIHVKSSDWYNHGHHFDSKYNNVILHVVTKHDGNSITVAQNGKLVPVLCLPYELWYQAYLIPYHRLPCFQLTKRRDRQALMELLGIAGEERFRQKASLLQAVCQQEEAGQVLFQGMMRALGYSKNMKPFEELAHRVPLGFIEGMELRESLVLKQAWLLGTAGLLPSQRLHGG</sequence>
<protein>
    <recommendedName>
        <fullName evidence="2">DUF2851 domain-containing protein</fullName>
    </recommendedName>
</protein>